<evidence type="ECO:0000313" key="2">
    <source>
        <dbReference type="EMBL" id="CAI0393757.1"/>
    </source>
</evidence>
<accession>A0AAV0IA03</accession>
<comment type="caution">
    <text evidence="2">The sequence shown here is derived from an EMBL/GenBank/DDBJ whole genome shotgun (WGS) entry which is preliminary data.</text>
</comment>
<dbReference type="InterPro" id="IPR044730">
    <property type="entry name" value="RNase_H-like_dom_plant"/>
</dbReference>
<gene>
    <name evidence="2" type="ORF">LITE_LOCUS8065</name>
</gene>
<sequence length="103" mass="11712">MGIRKLIVQTDSQTAIRLITTAGLRHPHSAMIQEARRLLAQEWEVELLHVFREGNVVADYLASLGHGLPPGDHIINTPYHMLSYWLYYDLLGVSLPRLIPDNI</sequence>
<dbReference type="CDD" id="cd06222">
    <property type="entry name" value="RNase_H_like"/>
    <property type="match status" value="1"/>
</dbReference>
<dbReference type="Gene3D" id="3.30.420.10">
    <property type="entry name" value="Ribonuclease H-like superfamily/Ribonuclease H"/>
    <property type="match status" value="1"/>
</dbReference>
<dbReference type="SUPFAM" id="SSF53098">
    <property type="entry name" value="Ribonuclease H-like"/>
    <property type="match status" value="1"/>
</dbReference>
<keyword evidence="3" id="KW-1185">Reference proteome</keyword>
<dbReference type="InterPro" id="IPR036397">
    <property type="entry name" value="RNaseH_sf"/>
</dbReference>
<proteinExistence type="predicted"/>
<dbReference type="GO" id="GO:0004523">
    <property type="term" value="F:RNA-DNA hybrid ribonuclease activity"/>
    <property type="evidence" value="ECO:0007669"/>
    <property type="project" value="InterPro"/>
</dbReference>
<evidence type="ECO:0000259" key="1">
    <source>
        <dbReference type="Pfam" id="PF13456"/>
    </source>
</evidence>
<dbReference type="GO" id="GO:0003676">
    <property type="term" value="F:nucleic acid binding"/>
    <property type="evidence" value="ECO:0007669"/>
    <property type="project" value="InterPro"/>
</dbReference>
<organism evidence="2 3">
    <name type="scientific">Linum tenue</name>
    <dbReference type="NCBI Taxonomy" id="586396"/>
    <lineage>
        <taxon>Eukaryota</taxon>
        <taxon>Viridiplantae</taxon>
        <taxon>Streptophyta</taxon>
        <taxon>Embryophyta</taxon>
        <taxon>Tracheophyta</taxon>
        <taxon>Spermatophyta</taxon>
        <taxon>Magnoliopsida</taxon>
        <taxon>eudicotyledons</taxon>
        <taxon>Gunneridae</taxon>
        <taxon>Pentapetalae</taxon>
        <taxon>rosids</taxon>
        <taxon>fabids</taxon>
        <taxon>Malpighiales</taxon>
        <taxon>Linaceae</taxon>
        <taxon>Linum</taxon>
    </lineage>
</organism>
<reference evidence="2" key="1">
    <citation type="submission" date="2022-08" db="EMBL/GenBank/DDBJ databases">
        <authorList>
            <person name="Gutierrez-Valencia J."/>
        </authorList>
    </citation>
    <scope>NUCLEOTIDE SEQUENCE</scope>
</reference>
<protein>
    <recommendedName>
        <fullName evidence="1">RNase H type-1 domain-containing protein</fullName>
    </recommendedName>
</protein>
<dbReference type="Proteomes" id="UP001154282">
    <property type="component" value="Unassembled WGS sequence"/>
</dbReference>
<name>A0AAV0IA03_9ROSI</name>
<dbReference type="InterPro" id="IPR002156">
    <property type="entry name" value="RNaseH_domain"/>
</dbReference>
<evidence type="ECO:0000313" key="3">
    <source>
        <dbReference type="Proteomes" id="UP001154282"/>
    </source>
</evidence>
<dbReference type="EMBL" id="CAMGYJ010000003">
    <property type="protein sequence ID" value="CAI0393757.1"/>
    <property type="molecule type" value="Genomic_DNA"/>
</dbReference>
<dbReference type="AlphaFoldDB" id="A0AAV0IA03"/>
<feature type="domain" description="RNase H type-1" evidence="1">
    <location>
        <begin position="2"/>
        <end position="63"/>
    </location>
</feature>
<dbReference type="PANTHER" id="PTHR34023">
    <property type="entry name" value="RNASE H DOMAIN-CONTAINING PROTEIN"/>
    <property type="match status" value="1"/>
</dbReference>
<dbReference type="Pfam" id="PF13456">
    <property type="entry name" value="RVT_3"/>
    <property type="match status" value="1"/>
</dbReference>
<dbReference type="InterPro" id="IPR012337">
    <property type="entry name" value="RNaseH-like_sf"/>
</dbReference>
<dbReference type="PANTHER" id="PTHR34023:SF4">
    <property type="entry name" value="RNASE H TYPE-1 DOMAIN-CONTAINING PROTEIN"/>
    <property type="match status" value="1"/>
</dbReference>